<organism evidence="1 2">
    <name type="scientific">Platanthera zijinensis</name>
    <dbReference type="NCBI Taxonomy" id="2320716"/>
    <lineage>
        <taxon>Eukaryota</taxon>
        <taxon>Viridiplantae</taxon>
        <taxon>Streptophyta</taxon>
        <taxon>Embryophyta</taxon>
        <taxon>Tracheophyta</taxon>
        <taxon>Spermatophyta</taxon>
        <taxon>Magnoliopsida</taxon>
        <taxon>Liliopsida</taxon>
        <taxon>Asparagales</taxon>
        <taxon>Orchidaceae</taxon>
        <taxon>Orchidoideae</taxon>
        <taxon>Orchideae</taxon>
        <taxon>Orchidinae</taxon>
        <taxon>Platanthera</taxon>
    </lineage>
</organism>
<protein>
    <submittedName>
        <fullName evidence="1">Uncharacterized protein</fullName>
    </submittedName>
</protein>
<keyword evidence="2" id="KW-1185">Reference proteome</keyword>
<dbReference type="InterPro" id="IPR001128">
    <property type="entry name" value="Cyt_P450"/>
</dbReference>
<gene>
    <name evidence="1" type="ORF">KSP39_PZI016393</name>
</gene>
<dbReference type="Gene3D" id="1.10.630.10">
    <property type="entry name" value="Cytochrome P450"/>
    <property type="match status" value="1"/>
</dbReference>
<comment type="caution">
    <text evidence="1">The sequence shown here is derived from an EMBL/GenBank/DDBJ whole genome shotgun (WGS) entry which is preliminary data.</text>
</comment>
<evidence type="ECO:0000313" key="1">
    <source>
        <dbReference type="EMBL" id="KAK8930523.1"/>
    </source>
</evidence>
<dbReference type="Pfam" id="PF00067">
    <property type="entry name" value="p450"/>
    <property type="match status" value="1"/>
</dbReference>
<evidence type="ECO:0000313" key="2">
    <source>
        <dbReference type="Proteomes" id="UP001418222"/>
    </source>
</evidence>
<dbReference type="AlphaFoldDB" id="A0AAP0B628"/>
<accession>A0AAP0B628</accession>
<dbReference type="EMBL" id="JBBWWQ010000014">
    <property type="protein sequence ID" value="KAK8930523.1"/>
    <property type="molecule type" value="Genomic_DNA"/>
</dbReference>
<dbReference type="GO" id="GO:0020037">
    <property type="term" value="F:heme binding"/>
    <property type="evidence" value="ECO:0007669"/>
    <property type="project" value="InterPro"/>
</dbReference>
<reference evidence="1 2" key="1">
    <citation type="journal article" date="2022" name="Nat. Plants">
        <title>Genomes of leafy and leafless Platanthera orchids illuminate the evolution of mycoheterotrophy.</title>
        <authorList>
            <person name="Li M.H."/>
            <person name="Liu K.W."/>
            <person name="Li Z."/>
            <person name="Lu H.C."/>
            <person name="Ye Q.L."/>
            <person name="Zhang D."/>
            <person name="Wang J.Y."/>
            <person name="Li Y.F."/>
            <person name="Zhong Z.M."/>
            <person name="Liu X."/>
            <person name="Yu X."/>
            <person name="Liu D.K."/>
            <person name="Tu X.D."/>
            <person name="Liu B."/>
            <person name="Hao Y."/>
            <person name="Liao X.Y."/>
            <person name="Jiang Y.T."/>
            <person name="Sun W.H."/>
            <person name="Chen J."/>
            <person name="Chen Y.Q."/>
            <person name="Ai Y."/>
            <person name="Zhai J.W."/>
            <person name="Wu S.S."/>
            <person name="Zhou Z."/>
            <person name="Hsiao Y.Y."/>
            <person name="Wu W.L."/>
            <person name="Chen Y.Y."/>
            <person name="Lin Y.F."/>
            <person name="Hsu J.L."/>
            <person name="Li C.Y."/>
            <person name="Wang Z.W."/>
            <person name="Zhao X."/>
            <person name="Zhong W.Y."/>
            <person name="Ma X.K."/>
            <person name="Ma L."/>
            <person name="Huang J."/>
            <person name="Chen G.Z."/>
            <person name="Huang M.Z."/>
            <person name="Huang L."/>
            <person name="Peng D.H."/>
            <person name="Luo Y.B."/>
            <person name="Zou S.Q."/>
            <person name="Chen S.P."/>
            <person name="Lan S."/>
            <person name="Tsai W.C."/>
            <person name="Van de Peer Y."/>
            <person name="Liu Z.J."/>
        </authorList>
    </citation>
    <scope>NUCLEOTIDE SEQUENCE [LARGE SCALE GENOMIC DNA]</scope>
    <source>
        <strain evidence="1">Lor287</strain>
    </source>
</reference>
<proteinExistence type="predicted"/>
<dbReference type="InterPro" id="IPR036396">
    <property type="entry name" value="Cyt_P450_sf"/>
</dbReference>
<dbReference type="SUPFAM" id="SSF48264">
    <property type="entry name" value="Cytochrome P450"/>
    <property type="match status" value="1"/>
</dbReference>
<name>A0AAP0B628_9ASPA</name>
<dbReference type="GO" id="GO:0005506">
    <property type="term" value="F:iron ion binding"/>
    <property type="evidence" value="ECO:0007669"/>
    <property type="project" value="InterPro"/>
</dbReference>
<dbReference type="Proteomes" id="UP001418222">
    <property type="component" value="Unassembled WGS sequence"/>
</dbReference>
<sequence length="87" mass="10089">MAELMQNQSIQSKLLLEIKSLLGSREEENIKEDDLQIMAYPKAVIMESLRRQPLLDILLYVRTRVSPTRYRLRVRVALGFGSTLEVL</sequence>
<dbReference type="GO" id="GO:0016705">
    <property type="term" value="F:oxidoreductase activity, acting on paired donors, with incorporation or reduction of molecular oxygen"/>
    <property type="evidence" value="ECO:0007669"/>
    <property type="project" value="InterPro"/>
</dbReference>
<dbReference type="GO" id="GO:0004497">
    <property type="term" value="F:monooxygenase activity"/>
    <property type="evidence" value="ECO:0007669"/>
    <property type="project" value="InterPro"/>
</dbReference>